<dbReference type="Proteomes" id="UP000002573">
    <property type="component" value="Chromosome"/>
</dbReference>
<dbReference type="EMBL" id="CP002051">
    <property type="protein sequence ID" value="ADI32149.1"/>
    <property type="molecule type" value="Genomic_DNA"/>
</dbReference>
<dbReference type="AlphaFoldDB" id="D7D8Q3"/>
<sequence length="183" mass="20670">MSSLTGETSKSLKKILPAGAEIIYDKGGATLVRFKNNPYMKYFFIGKNTTKYTGEFYYITISVLELDEELEDIGFVDIIVKKGILGLGRKLLLSGKGKLKDVADKLVEKLRDKIFSTKYEEIVLKTSNKLVLVGKEIKSSKGSSIIVVGRTRVFYTLTPTSDIKRMLLLNEEFLKEIYSSLYQ</sequence>
<dbReference type="OrthoDB" id="376518at2157"/>
<gene>
    <name evidence="1" type="ordered locus">Shell_1045</name>
</gene>
<protein>
    <submittedName>
        <fullName evidence="1">Uncharacterized protein</fullName>
    </submittedName>
</protein>
<evidence type="ECO:0000313" key="2">
    <source>
        <dbReference type="Proteomes" id="UP000002573"/>
    </source>
</evidence>
<name>D7D8Q3_STAHD</name>
<proteinExistence type="predicted"/>
<dbReference type="STRING" id="591019.Shell_1045"/>
<evidence type="ECO:0000313" key="1">
    <source>
        <dbReference type="EMBL" id="ADI32149.1"/>
    </source>
</evidence>
<organism evidence="1 2">
    <name type="scientific">Staphylothermus hellenicus (strain DSM 12710 / JCM 10830 / BK20S6-10-b1 / P8)</name>
    <dbReference type="NCBI Taxonomy" id="591019"/>
    <lineage>
        <taxon>Archaea</taxon>
        <taxon>Thermoproteota</taxon>
        <taxon>Thermoprotei</taxon>
        <taxon>Desulfurococcales</taxon>
        <taxon>Desulfurococcaceae</taxon>
        <taxon>Staphylothermus</taxon>
    </lineage>
</organism>
<reference evidence="1 2" key="2">
    <citation type="journal article" date="2011" name="Stand. Genomic Sci.">
        <title>Complete genome sequence of Staphylothermus hellenicus P8.</title>
        <authorList>
            <person name="Anderson I."/>
            <person name="Wirth R."/>
            <person name="Lucas S."/>
            <person name="Copeland A."/>
            <person name="Lapidus A."/>
            <person name="Cheng J.F."/>
            <person name="Goodwin L."/>
            <person name="Pitluck S."/>
            <person name="Davenport K."/>
            <person name="Detter J.C."/>
            <person name="Han C."/>
            <person name="Tapia R."/>
            <person name="Land M."/>
            <person name="Hauser L."/>
            <person name="Pati A."/>
            <person name="Mikhailova N."/>
            <person name="Woyke T."/>
            <person name="Klenk H.P."/>
            <person name="Kyrpides N."/>
            <person name="Ivanova N."/>
        </authorList>
    </citation>
    <scope>NUCLEOTIDE SEQUENCE [LARGE SCALE GENOMIC DNA]</scope>
    <source>
        <strain evidence="2">DSM 12710 / JCM 10830 / BK20S6-10-b1 / P8</strain>
    </source>
</reference>
<dbReference type="eggNOG" id="arCOG12450">
    <property type="taxonomic scope" value="Archaea"/>
</dbReference>
<reference evidence="2" key="1">
    <citation type="submission" date="2010-05" db="EMBL/GenBank/DDBJ databases">
        <title>Complete sequence of Staphylothermus hellenicus DSM 12710.</title>
        <authorList>
            <consortium name="US DOE Joint Genome Institute"/>
            <person name="Lucas S."/>
            <person name="Copeland A."/>
            <person name="Lapidus A."/>
            <person name="Cheng J.-F."/>
            <person name="Bruce D."/>
            <person name="Goodwin L."/>
            <person name="Pitluck S."/>
            <person name="Davenport K."/>
            <person name="Detter J.C."/>
            <person name="Han C."/>
            <person name="Tapia R."/>
            <person name="Larimer F."/>
            <person name="Land M."/>
            <person name="Hauser L."/>
            <person name="Kyrpides N."/>
            <person name="Mikhailova N."/>
            <person name="Anderson I.J."/>
            <person name="Woyke T."/>
        </authorList>
    </citation>
    <scope>NUCLEOTIDE SEQUENCE [LARGE SCALE GENOMIC DNA]</scope>
    <source>
        <strain evidence="2">DSM 12710 / JCM 10830 / BK20S6-10-b1 / P8</strain>
    </source>
</reference>
<accession>D7D8Q3</accession>
<dbReference type="KEGG" id="shc:Shell_1045"/>
<dbReference type="HOGENOM" id="CLU_1472145_0_0_2"/>
<keyword evidence="2" id="KW-1185">Reference proteome</keyword>
<dbReference type="GeneID" id="9234334"/>
<dbReference type="RefSeq" id="WP_013143347.1">
    <property type="nucleotide sequence ID" value="NC_014205.1"/>
</dbReference>